<feature type="transmembrane region" description="Helical" evidence="5">
    <location>
        <begin position="296"/>
        <end position="316"/>
    </location>
</feature>
<evidence type="ECO:0000256" key="5">
    <source>
        <dbReference type="SAM" id="Phobius"/>
    </source>
</evidence>
<gene>
    <name evidence="7" type="ORF">NOV72_01849</name>
</gene>
<reference evidence="8" key="1">
    <citation type="submission" date="2018-01" db="EMBL/GenBank/DDBJ databases">
        <authorList>
            <person name="Peeters C."/>
        </authorList>
    </citation>
    <scope>NUCLEOTIDE SEQUENCE [LARGE SCALE GENOMIC DNA]</scope>
</reference>
<evidence type="ECO:0000256" key="2">
    <source>
        <dbReference type="ARBA" id="ARBA00022692"/>
    </source>
</evidence>
<feature type="transmembrane region" description="Helical" evidence="5">
    <location>
        <begin position="140"/>
        <end position="161"/>
    </location>
</feature>
<dbReference type="InterPro" id="IPR050382">
    <property type="entry name" value="MFS_Na/Anion_cotransporter"/>
</dbReference>
<accession>A0A2U3I397</accession>
<evidence type="ECO:0000256" key="4">
    <source>
        <dbReference type="ARBA" id="ARBA00023136"/>
    </source>
</evidence>
<keyword evidence="4 5" id="KW-0472">Membrane</keyword>
<dbReference type="InterPro" id="IPR020846">
    <property type="entry name" value="MFS_dom"/>
</dbReference>
<name>A0A2U3I397_9BURK</name>
<organism evidence="7 8">
    <name type="scientific">Caballeronia novacaledonica</name>
    <dbReference type="NCBI Taxonomy" id="1544861"/>
    <lineage>
        <taxon>Bacteria</taxon>
        <taxon>Pseudomonadati</taxon>
        <taxon>Pseudomonadota</taxon>
        <taxon>Betaproteobacteria</taxon>
        <taxon>Burkholderiales</taxon>
        <taxon>Burkholderiaceae</taxon>
        <taxon>Caballeronia</taxon>
    </lineage>
</organism>
<dbReference type="Proteomes" id="UP000238169">
    <property type="component" value="Unassembled WGS sequence"/>
</dbReference>
<comment type="subcellular location">
    <subcellularLocation>
        <location evidence="1">Membrane</location>
        <topology evidence="1">Multi-pass membrane protein</topology>
    </subcellularLocation>
</comment>
<dbReference type="GO" id="GO:0016020">
    <property type="term" value="C:membrane"/>
    <property type="evidence" value="ECO:0007669"/>
    <property type="project" value="UniProtKB-SubCell"/>
</dbReference>
<sequence>MNDHTRYQPRMAWLITAMMLCFMLVNFLDKVVLGMVAVPLMAELHLSPARFGLVAGAFYWFFSLSTVLVGLIVDRIATRWLLLVMGIGWACLQIPIAFAGGVASIIICRVLLGIAEGPAFPVSVHAVYKWFPDDRRNLPVAVIAQGAGLGLVLAGFLIPAISAHWGWRANFIVLAAAGTAWSLMWVCFGSEGTLRDGARPAFGLAATHAGESQRLPWQKLLLDRSVVLLFLMGFCAYWLLGVTLTWVPAYLEKGLGFDSMAAGRWYAVVTVAGMPCTLIMSALSQRLLRRGVVTRVARAWVACGCMAVGALLLGVLVTAPLPATFKPLLLAFASSMPGVAVTLSPVMLGEIVPFSQRGACLSFFTAFGNIAGLVAPMVMGLFVQHYGADDVRGYEAGLLSGGALLAVVSVAGFCWLDPARSRAALLCSSARSVATA</sequence>
<evidence type="ECO:0000313" key="8">
    <source>
        <dbReference type="Proteomes" id="UP000238169"/>
    </source>
</evidence>
<keyword evidence="3 5" id="KW-1133">Transmembrane helix</keyword>
<feature type="transmembrane region" description="Helical" evidence="5">
    <location>
        <begin position="226"/>
        <end position="251"/>
    </location>
</feature>
<feature type="transmembrane region" description="Helical" evidence="5">
    <location>
        <begin position="360"/>
        <end position="384"/>
    </location>
</feature>
<dbReference type="PANTHER" id="PTHR11662:SF450">
    <property type="entry name" value="BLR1003 PROTEIN"/>
    <property type="match status" value="1"/>
</dbReference>
<dbReference type="PROSITE" id="PS50850">
    <property type="entry name" value="MFS"/>
    <property type="match status" value="1"/>
</dbReference>
<evidence type="ECO:0000256" key="1">
    <source>
        <dbReference type="ARBA" id="ARBA00004141"/>
    </source>
</evidence>
<proteinExistence type="predicted"/>
<dbReference type="GO" id="GO:0022857">
    <property type="term" value="F:transmembrane transporter activity"/>
    <property type="evidence" value="ECO:0007669"/>
    <property type="project" value="InterPro"/>
</dbReference>
<keyword evidence="8" id="KW-1185">Reference proteome</keyword>
<protein>
    <submittedName>
        <fullName evidence="7">MFS transporter</fullName>
    </submittedName>
</protein>
<evidence type="ECO:0000313" key="7">
    <source>
        <dbReference type="EMBL" id="SPB14606.1"/>
    </source>
</evidence>
<dbReference type="EMBL" id="OGTP01000004">
    <property type="protein sequence ID" value="SPB14606.1"/>
    <property type="molecule type" value="Genomic_DNA"/>
</dbReference>
<feature type="transmembrane region" description="Helical" evidence="5">
    <location>
        <begin position="53"/>
        <end position="73"/>
    </location>
</feature>
<feature type="transmembrane region" description="Helical" evidence="5">
    <location>
        <begin position="12"/>
        <end position="33"/>
    </location>
</feature>
<dbReference type="OrthoDB" id="4474610at2"/>
<dbReference type="Gene3D" id="1.20.1250.20">
    <property type="entry name" value="MFS general substrate transporter like domains"/>
    <property type="match status" value="2"/>
</dbReference>
<feature type="transmembrane region" description="Helical" evidence="5">
    <location>
        <begin position="167"/>
        <end position="188"/>
    </location>
</feature>
<feature type="transmembrane region" description="Helical" evidence="5">
    <location>
        <begin position="80"/>
        <end position="98"/>
    </location>
</feature>
<dbReference type="SUPFAM" id="SSF103473">
    <property type="entry name" value="MFS general substrate transporter"/>
    <property type="match status" value="1"/>
</dbReference>
<dbReference type="PANTHER" id="PTHR11662">
    <property type="entry name" value="SOLUTE CARRIER FAMILY 17"/>
    <property type="match status" value="1"/>
</dbReference>
<evidence type="ECO:0000256" key="3">
    <source>
        <dbReference type="ARBA" id="ARBA00022989"/>
    </source>
</evidence>
<dbReference type="InterPro" id="IPR036259">
    <property type="entry name" value="MFS_trans_sf"/>
</dbReference>
<dbReference type="Pfam" id="PF07690">
    <property type="entry name" value="MFS_1"/>
    <property type="match status" value="1"/>
</dbReference>
<dbReference type="InterPro" id="IPR011701">
    <property type="entry name" value="MFS"/>
</dbReference>
<dbReference type="RefSeq" id="WP_106854292.1">
    <property type="nucleotide sequence ID" value="NZ_OGTP01000004.1"/>
</dbReference>
<evidence type="ECO:0000259" key="6">
    <source>
        <dbReference type="PROSITE" id="PS50850"/>
    </source>
</evidence>
<feature type="transmembrane region" description="Helical" evidence="5">
    <location>
        <begin position="328"/>
        <end position="348"/>
    </location>
</feature>
<feature type="transmembrane region" description="Helical" evidence="5">
    <location>
        <begin position="104"/>
        <end position="128"/>
    </location>
</feature>
<feature type="domain" description="Major facilitator superfamily (MFS) profile" evidence="6">
    <location>
        <begin position="15"/>
        <end position="420"/>
    </location>
</feature>
<keyword evidence="2 5" id="KW-0812">Transmembrane</keyword>
<dbReference type="AlphaFoldDB" id="A0A2U3I397"/>
<feature type="transmembrane region" description="Helical" evidence="5">
    <location>
        <begin position="263"/>
        <end position="284"/>
    </location>
</feature>
<feature type="transmembrane region" description="Helical" evidence="5">
    <location>
        <begin position="396"/>
        <end position="416"/>
    </location>
</feature>